<protein>
    <submittedName>
        <fullName evidence="1">Uncharacterized protein</fullName>
    </submittedName>
</protein>
<proteinExistence type="predicted"/>
<gene>
    <name evidence="1" type="ORF">OE88DRAFT_1655960</name>
</gene>
<name>A0A5C3N8Y8_9AGAM</name>
<dbReference type="EMBL" id="ML213507">
    <property type="protein sequence ID" value="TFK53702.1"/>
    <property type="molecule type" value="Genomic_DNA"/>
</dbReference>
<sequence length="89" mass="10392">MHRNNRSISRTRMDQAALHDLHVKERPYRGSMIDRVFPRCVLDDLLALTSWRLIQQGEYRAVKSSLEDSTAISRPSAAYCISRVRSFRQ</sequence>
<keyword evidence="2" id="KW-1185">Reference proteome</keyword>
<evidence type="ECO:0000313" key="2">
    <source>
        <dbReference type="Proteomes" id="UP000305948"/>
    </source>
</evidence>
<accession>A0A5C3N8Y8</accession>
<evidence type="ECO:0000313" key="1">
    <source>
        <dbReference type="EMBL" id="TFK53702.1"/>
    </source>
</evidence>
<reference evidence="1 2" key="1">
    <citation type="journal article" date="2019" name="Nat. Ecol. Evol.">
        <title>Megaphylogeny resolves global patterns of mushroom evolution.</title>
        <authorList>
            <person name="Varga T."/>
            <person name="Krizsan K."/>
            <person name="Foldi C."/>
            <person name="Dima B."/>
            <person name="Sanchez-Garcia M."/>
            <person name="Sanchez-Ramirez S."/>
            <person name="Szollosi G.J."/>
            <person name="Szarkandi J.G."/>
            <person name="Papp V."/>
            <person name="Albert L."/>
            <person name="Andreopoulos W."/>
            <person name="Angelini C."/>
            <person name="Antonin V."/>
            <person name="Barry K.W."/>
            <person name="Bougher N.L."/>
            <person name="Buchanan P."/>
            <person name="Buyck B."/>
            <person name="Bense V."/>
            <person name="Catcheside P."/>
            <person name="Chovatia M."/>
            <person name="Cooper J."/>
            <person name="Damon W."/>
            <person name="Desjardin D."/>
            <person name="Finy P."/>
            <person name="Geml J."/>
            <person name="Haridas S."/>
            <person name="Hughes K."/>
            <person name="Justo A."/>
            <person name="Karasinski D."/>
            <person name="Kautmanova I."/>
            <person name="Kiss B."/>
            <person name="Kocsube S."/>
            <person name="Kotiranta H."/>
            <person name="LaButti K.M."/>
            <person name="Lechner B.E."/>
            <person name="Liimatainen K."/>
            <person name="Lipzen A."/>
            <person name="Lukacs Z."/>
            <person name="Mihaltcheva S."/>
            <person name="Morgado L.N."/>
            <person name="Niskanen T."/>
            <person name="Noordeloos M.E."/>
            <person name="Ohm R.A."/>
            <person name="Ortiz-Santana B."/>
            <person name="Ovrebo C."/>
            <person name="Racz N."/>
            <person name="Riley R."/>
            <person name="Savchenko A."/>
            <person name="Shiryaev A."/>
            <person name="Soop K."/>
            <person name="Spirin V."/>
            <person name="Szebenyi C."/>
            <person name="Tomsovsky M."/>
            <person name="Tulloss R.E."/>
            <person name="Uehling J."/>
            <person name="Grigoriev I.V."/>
            <person name="Vagvolgyi C."/>
            <person name="Papp T."/>
            <person name="Martin F.M."/>
            <person name="Miettinen O."/>
            <person name="Hibbett D.S."/>
            <person name="Nagy L.G."/>
        </authorList>
    </citation>
    <scope>NUCLEOTIDE SEQUENCE [LARGE SCALE GENOMIC DNA]</scope>
    <source>
        <strain evidence="1 2">OMC1185</strain>
    </source>
</reference>
<organism evidence="1 2">
    <name type="scientific">Heliocybe sulcata</name>
    <dbReference type="NCBI Taxonomy" id="5364"/>
    <lineage>
        <taxon>Eukaryota</taxon>
        <taxon>Fungi</taxon>
        <taxon>Dikarya</taxon>
        <taxon>Basidiomycota</taxon>
        <taxon>Agaricomycotina</taxon>
        <taxon>Agaricomycetes</taxon>
        <taxon>Gloeophyllales</taxon>
        <taxon>Gloeophyllaceae</taxon>
        <taxon>Heliocybe</taxon>
    </lineage>
</organism>
<dbReference type="AlphaFoldDB" id="A0A5C3N8Y8"/>
<dbReference type="Proteomes" id="UP000305948">
    <property type="component" value="Unassembled WGS sequence"/>
</dbReference>